<dbReference type="PANTHER" id="PTHR11452">
    <property type="entry name" value="ALPHA-GALACTOSIDASE/ALPHA-N-ACETYLGALACTOSAMINIDASE"/>
    <property type="match status" value="1"/>
</dbReference>
<dbReference type="SUPFAM" id="SSF51445">
    <property type="entry name" value="(Trans)glycosidases"/>
    <property type="match status" value="1"/>
</dbReference>
<evidence type="ECO:0000259" key="7">
    <source>
        <dbReference type="SMART" id="SM00776"/>
    </source>
</evidence>
<dbReference type="Gene3D" id="2.60.120.1060">
    <property type="entry name" value="NPCBM/NEW2 domain"/>
    <property type="match status" value="1"/>
</dbReference>
<protein>
    <recommendedName>
        <fullName evidence="5">Alpha-galactosidase</fullName>
        <ecNumber evidence="5">3.2.1.22</ecNumber>
    </recommendedName>
    <alternativeName>
        <fullName evidence="5">Melibiase</fullName>
    </alternativeName>
</protein>
<keyword evidence="2 6" id="KW-0732">Signal</keyword>
<comment type="similarity">
    <text evidence="1 5">Belongs to the glycosyl hydrolase 27 family.</text>
</comment>
<feature type="chain" id="PRO_5015760676" description="Alpha-galactosidase" evidence="6">
    <location>
        <begin position="26"/>
        <end position="634"/>
    </location>
</feature>
<proteinExistence type="inferred from homology"/>
<evidence type="ECO:0000256" key="4">
    <source>
        <dbReference type="ARBA" id="ARBA00023295"/>
    </source>
</evidence>
<dbReference type="CDD" id="cd14792">
    <property type="entry name" value="GH27"/>
    <property type="match status" value="1"/>
</dbReference>
<dbReference type="Pfam" id="PF17801">
    <property type="entry name" value="Melibiase_C"/>
    <property type="match status" value="1"/>
</dbReference>
<comment type="caution">
    <text evidence="8">The sequence shown here is derived from an EMBL/GenBank/DDBJ whole genome shotgun (WGS) entry which is preliminary data.</text>
</comment>
<reference evidence="8 9" key="1">
    <citation type="submission" date="2018-04" db="EMBL/GenBank/DDBJ databases">
        <title>Genomic Encyclopedia of Type Strains, Phase III (KMG-III): the genomes of soil and plant-associated and newly described type strains.</title>
        <authorList>
            <person name="Whitman W."/>
        </authorList>
    </citation>
    <scope>NUCLEOTIDE SEQUENCE [LARGE SCALE GENOMIC DNA]</scope>
    <source>
        <strain evidence="8 9">MA-olki</strain>
    </source>
</reference>
<dbReference type="SUPFAM" id="SSF49785">
    <property type="entry name" value="Galactose-binding domain-like"/>
    <property type="match status" value="1"/>
</dbReference>
<dbReference type="EC" id="3.2.1.22" evidence="5"/>
<dbReference type="GO" id="GO:0004557">
    <property type="term" value="F:alpha-galactosidase activity"/>
    <property type="evidence" value="ECO:0007669"/>
    <property type="project" value="UniProtKB-EC"/>
</dbReference>
<dbReference type="EMBL" id="QAYE01000001">
    <property type="protein sequence ID" value="PTW48850.1"/>
    <property type="molecule type" value="Genomic_DNA"/>
</dbReference>
<dbReference type="InterPro" id="IPR013785">
    <property type="entry name" value="Aldolase_TIM"/>
</dbReference>
<dbReference type="AlphaFoldDB" id="A0A2T5UBG9"/>
<evidence type="ECO:0000256" key="3">
    <source>
        <dbReference type="ARBA" id="ARBA00022801"/>
    </source>
</evidence>
<dbReference type="Gene3D" id="2.60.40.1180">
    <property type="entry name" value="Golgi alpha-mannosidase II"/>
    <property type="match status" value="1"/>
</dbReference>
<dbReference type="SUPFAM" id="SSF51011">
    <property type="entry name" value="Glycosyl hydrolase domain"/>
    <property type="match status" value="1"/>
</dbReference>
<dbReference type="Pfam" id="PF08305">
    <property type="entry name" value="NPCBM"/>
    <property type="match status" value="1"/>
</dbReference>
<keyword evidence="3 5" id="KW-0378">Hydrolase</keyword>
<dbReference type="PRINTS" id="PR00740">
    <property type="entry name" value="GLHYDRLASE27"/>
</dbReference>
<dbReference type="InterPro" id="IPR041233">
    <property type="entry name" value="Melibiase_C"/>
</dbReference>
<dbReference type="InterPro" id="IPR013780">
    <property type="entry name" value="Glyco_hydro_b"/>
</dbReference>
<dbReference type="Gene3D" id="3.20.20.70">
    <property type="entry name" value="Aldolase class I"/>
    <property type="match status" value="1"/>
</dbReference>
<evidence type="ECO:0000256" key="6">
    <source>
        <dbReference type="SAM" id="SignalP"/>
    </source>
</evidence>
<evidence type="ECO:0000313" key="9">
    <source>
        <dbReference type="Proteomes" id="UP000244013"/>
    </source>
</evidence>
<dbReference type="InterPro" id="IPR017853">
    <property type="entry name" value="GH"/>
</dbReference>
<dbReference type="Proteomes" id="UP000244013">
    <property type="component" value="Unassembled WGS sequence"/>
</dbReference>
<dbReference type="InterPro" id="IPR002241">
    <property type="entry name" value="Glyco_hydro_27"/>
</dbReference>
<dbReference type="GO" id="GO:0005975">
    <property type="term" value="P:carbohydrate metabolic process"/>
    <property type="evidence" value="ECO:0007669"/>
    <property type="project" value="InterPro"/>
</dbReference>
<comment type="catalytic activity">
    <reaction evidence="5">
        <text>Hydrolysis of terminal, non-reducing alpha-D-galactose residues in alpha-D-galactosides, including galactose oligosaccharides, galactomannans and galactolipids.</text>
        <dbReference type="EC" id="3.2.1.22"/>
    </reaction>
</comment>
<feature type="domain" description="Glycosyl hydrolase family 98 putative carbohydrate-binding module" evidence="7">
    <location>
        <begin position="485"/>
        <end position="634"/>
    </location>
</feature>
<gene>
    <name evidence="8" type="ORF">C8J25_101350</name>
</gene>
<feature type="signal peptide" evidence="6">
    <location>
        <begin position="1"/>
        <end position="25"/>
    </location>
</feature>
<organism evidence="8 9">
    <name type="scientific">Sphingomonas faeni</name>
    <dbReference type="NCBI Taxonomy" id="185950"/>
    <lineage>
        <taxon>Bacteria</taxon>
        <taxon>Pseudomonadati</taxon>
        <taxon>Pseudomonadota</taxon>
        <taxon>Alphaproteobacteria</taxon>
        <taxon>Sphingomonadales</taxon>
        <taxon>Sphingomonadaceae</taxon>
        <taxon>Sphingomonas</taxon>
    </lineage>
</organism>
<sequence>MSRIRTLATLGTALVALCTPIAALADPLTPTGKWSANTDGSAPVPPMGWSSWNAFNSDVDEEKVLASAQALIDTKLRDIGYRYVNIDDGWWLKRRQPDGRLLIRTSHFPSAATGADTSFRPFTDRLHAMGLKVGIYSDIGRNTCGQIYTPDFKNQPEGSVAEREVGLYGHVDQDIRLFFAEWNFDFLKVDGCGARGLPVDAPRVKSGLYRALTPLVDMQSLGGTDIAGIRGLYEQVRTALHTHAGDRAYVYSLCLWGAGDVRAWGKDVGNTSRTSDDIQPVWPRMLTNLDTVTHRALYAHPGSWNDPDMLFVGTGDFDAAHSAEARSHFALWAMLNAPLIIGYDLRKLTPDLLGIFGNADIVALNQDTAGNQAVLAYDSSEVQTFVKTLADGSKGVALFNRTASPAKAVLTAEQLKMLPTADVRLKDLWTKKEQSFRKEIAVTLAPHETLIFRATGMRRLPGGLYLSEQTGSINPATDGVVVPQPDPTIYQSITPWTGTRGGGEHPQYGGWGGAEADRAPYGKLLRVAGTDFDTGIGVLANSRLEVRNQGYARFAAKVGINDSGQPRSGTTVFEVWGDGRLLAKSRPMGFGEAAVPLEAKVTGVRIVELVARGSGAANAGAPQPATWADAALYK</sequence>
<dbReference type="GeneID" id="91004445"/>
<evidence type="ECO:0000313" key="8">
    <source>
        <dbReference type="EMBL" id="PTW48850.1"/>
    </source>
</evidence>
<evidence type="ECO:0000256" key="2">
    <source>
        <dbReference type="ARBA" id="ARBA00022729"/>
    </source>
</evidence>
<dbReference type="SMART" id="SM00776">
    <property type="entry name" value="NPCBM"/>
    <property type="match status" value="1"/>
</dbReference>
<dbReference type="InterPro" id="IPR008979">
    <property type="entry name" value="Galactose-bd-like_sf"/>
</dbReference>
<dbReference type="Pfam" id="PF16499">
    <property type="entry name" value="Melibiase_2"/>
    <property type="match status" value="2"/>
</dbReference>
<accession>A0A2T5UBG9</accession>
<dbReference type="InterPro" id="IPR038637">
    <property type="entry name" value="NPCBM_sf"/>
</dbReference>
<dbReference type="RefSeq" id="WP_341871515.1">
    <property type="nucleotide sequence ID" value="NZ_QAYE01000001.1"/>
</dbReference>
<keyword evidence="4 5" id="KW-0326">Glycosidase</keyword>
<dbReference type="PANTHER" id="PTHR11452:SF33">
    <property type="entry name" value="ALPHA-GALACTOSIDASE 2"/>
    <property type="match status" value="1"/>
</dbReference>
<keyword evidence="5" id="KW-1015">Disulfide bond</keyword>
<name>A0A2T5UBG9_9SPHN</name>
<evidence type="ECO:0000256" key="1">
    <source>
        <dbReference type="ARBA" id="ARBA00009743"/>
    </source>
</evidence>
<dbReference type="InterPro" id="IPR013222">
    <property type="entry name" value="Glyco_hyd_98_carb-bd"/>
</dbReference>
<evidence type="ECO:0000256" key="5">
    <source>
        <dbReference type="RuleBase" id="RU361168"/>
    </source>
</evidence>